<organism evidence="4 5">
    <name type="scientific">Prorocentrum cordatum</name>
    <dbReference type="NCBI Taxonomy" id="2364126"/>
    <lineage>
        <taxon>Eukaryota</taxon>
        <taxon>Sar</taxon>
        <taxon>Alveolata</taxon>
        <taxon>Dinophyceae</taxon>
        <taxon>Prorocentrales</taxon>
        <taxon>Prorocentraceae</taxon>
        <taxon>Prorocentrum</taxon>
    </lineage>
</organism>
<evidence type="ECO:0000313" key="5">
    <source>
        <dbReference type="Proteomes" id="UP001189429"/>
    </source>
</evidence>
<keyword evidence="5" id="KW-1185">Reference proteome</keyword>
<feature type="transmembrane region" description="Helical" evidence="2">
    <location>
        <begin position="549"/>
        <end position="566"/>
    </location>
</feature>
<feature type="transmembrane region" description="Helical" evidence="2">
    <location>
        <begin position="591"/>
        <end position="610"/>
    </location>
</feature>
<reference evidence="4" key="1">
    <citation type="submission" date="2023-10" db="EMBL/GenBank/DDBJ databases">
        <authorList>
            <person name="Chen Y."/>
            <person name="Shah S."/>
            <person name="Dougan E. K."/>
            <person name="Thang M."/>
            <person name="Chan C."/>
        </authorList>
    </citation>
    <scope>NUCLEOTIDE SEQUENCE [LARGE SCALE GENOMIC DNA]</scope>
</reference>
<evidence type="ECO:0000256" key="2">
    <source>
        <dbReference type="SAM" id="Phobius"/>
    </source>
</evidence>
<sequence length="732" mass="80493">MLMRPRLCILGCLLIPHACRASEADETCDSSWCLDFNTDCLAGVRAQPCPCERGVPRVLDAPAFLGYGRPLFRYTCCVEHGEENASQPPAVFTFDRDICGNYSPVHMKASCVFAVLLLAVGALVRAGGQRSLLASGRPRPIETAAGEESFEESVPVVDGNRLHYCIPPRKWCVTRKDVEQFRRLVRRAVLDGRIRPTESDQFDPTDDRVGPTVHTVCEQYVSPVTFTAGSPSWALMLHNDGLDCDMFVSHSWQEGIYELIDKMLFSWPARAHSAYLCFLSNPQNSSQCDSPSRGTVRIDIGHLISSPIDSPFAHALRSATHVMVVSNKQGSIYSRIWCTYEAYLAYTMDKHIFRASSPVHDLWPRVVSQLGLCIVSLAIGALLWILFVFLRLDEFGYPFLALLILTMLICKIDYVIQRKKPEGNACRRSCAVTGGAASICIGFIMQMDASLVNFFGVVVCVAYSICLEADRLWLVEAAQERANLLKGYTGHVRDARCSVPEDGSQIRRELRDQDANVDHCVEVLIRTGLSSKHLRSAARIAGGLGNCSNWYMASVVSAVGALWIYMPAHSAWWGDDCTSEHDECTHACLTAAYACVVQATIWCVLFRFVLGPDRRTFASKSLLLMLVGAAMYVMISACAYVIATSIFLGPSVLTLTLAGPANVARIPAVGPIVVRFAIGDQNSCNPFVRPEELRDESAAAEVYGARSDTTGTEDSSPKGAEIDSPNSQIEYV</sequence>
<dbReference type="EMBL" id="CAUYUJ010010513">
    <property type="protein sequence ID" value="CAK0829565.1"/>
    <property type="molecule type" value="Genomic_DNA"/>
</dbReference>
<feature type="chain" id="PRO_5045784011" evidence="3">
    <location>
        <begin position="22"/>
        <end position="732"/>
    </location>
</feature>
<feature type="signal peptide" evidence="3">
    <location>
        <begin position="1"/>
        <end position="21"/>
    </location>
</feature>
<feature type="transmembrane region" description="Helical" evidence="2">
    <location>
        <begin position="451"/>
        <end position="469"/>
    </location>
</feature>
<keyword evidence="2" id="KW-0812">Transmembrane</keyword>
<protein>
    <submittedName>
        <fullName evidence="4">Uncharacterized protein</fullName>
    </submittedName>
</protein>
<proteinExistence type="predicted"/>
<feature type="transmembrane region" description="Helical" evidence="2">
    <location>
        <begin position="622"/>
        <end position="643"/>
    </location>
</feature>
<dbReference type="Proteomes" id="UP001189429">
    <property type="component" value="Unassembled WGS sequence"/>
</dbReference>
<feature type="region of interest" description="Disordered" evidence="1">
    <location>
        <begin position="694"/>
        <end position="732"/>
    </location>
</feature>
<name>A0ABN9SCE6_9DINO</name>
<evidence type="ECO:0000256" key="1">
    <source>
        <dbReference type="SAM" id="MobiDB-lite"/>
    </source>
</evidence>
<keyword evidence="3" id="KW-0732">Signal</keyword>
<keyword evidence="2" id="KW-0472">Membrane</keyword>
<gene>
    <name evidence="4" type="ORF">PCOR1329_LOCUS28465</name>
</gene>
<evidence type="ECO:0000256" key="3">
    <source>
        <dbReference type="SAM" id="SignalP"/>
    </source>
</evidence>
<comment type="caution">
    <text evidence="4">The sequence shown here is derived from an EMBL/GenBank/DDBJ whole genome shotgun (WGS) entry which is preliminary data.</text>
</comment>
<evidence type="ECO:0000313" key="4">
    <source>
        <dbReference type="EMBL" id="CAK0829565.1"/>
    </source>
</evidence>
<feature type="transmembrane region" description="Helical" evidence="2">
    <location>
        <begin position="396"/>
        <end position="416"/>
    </location>
</feature>
<keyword evidence="2" id="KW-1133">Transmembrane helix</keyword>
<accession>A0ABN9SCE6</accession>
<feature type="transmembrane region" description="Helical" evidence="2">
    <location>
        <begin position="370"/>
        <end position="390"/>
    </location>
</feature>